<reference evidence="3" key="1">
    <citation type="submission" date="2021-01" db="EMBL/GenBank/DDBJ databases">
        <authorList>
            <person name="Corre E."/>
            <person name="Pelletier E."/>
            <person name="Niang G."/>
            <person name="Scheremetjew M."/>
            <person name="Finn R."/>
            <person name="Kale V."/>
            <person name="Holt S."/>
            <person name="Cochrane G."/>
            <person name="Meng A."/>
            <person name="Brown T."/>
            <person name="Cohen L."/>
        </authorList>
    </citation>
    <scope>NUCLEOTIDE SEQUENCE</scope>
    <source>
        <strain evidence="3">RCC3387</strain>
    </source>
</reference>
<keyword evidence="2" id="KW-1133">Transmembrane helix</keyword>
<accession>A0A7S2KYE0</accession>
<dbReference type="AlphaFoldDB" id="A0A7S2KYE0"/>
<evidence type="ECO:0000313" key="3">
    <source>
        <dbReference type="EMBL" id="CAD9590511.1"/>
    </source>
</evidence>
<feature type="transmembrane region" description="Helical" evidence="2">
    <location>
        <begin position="108"/>
        <end position="129"/>
    </location>
</feature>
<dbReference type="EMBL" id="HBGW01054197">
    <property type="protein sequence ID" value="CAD9590511.1"/>
    <property type="molecule type" value="Transcribed_RNA"/>
</dbReference>
<evidence type="ECO:0000256" key="2">
    <source>
        <dbReference type="SAM" id="Phobius"/>
    </source>
</evidence>
<feature type="region of interest" description="Disordered" evidence="1">
    <location>
        <begin position="1"/>
        <end position="52"/>
    </location>
</feature>
<organism evidence="3">
    <name type="scientific">Zooxanthella nutricula</name>
    <dbReference type="NCBI Taxonomy" id="1333877"/>
    <lineage>
        <taxon>Eukaryota</taxon>
        <taxon>Sar</taxon>
        <taxon>Alveolata</taxon>
        <taxon>Dinophyceae</taxon>
        <taxon>Peridiniales</taxon>
        <taxon>Peridiniales incertae sedis</taxon>
        <taxon>Zooxanthella</taxon>
    </lineage>
</organism>
<protein>
    <submittedName>
        <fullName evidence="3">Uncharacterized protein</fullName>
    </submittedName>
</protein>
<proteinExistence type="predicted"/>
<gene>
    <name evidence="3" type="ORF">BRAN1462_LOCUS34391</name>
</gene>
<keyword evidence="2" id="KW-0812">Transmembrane</keyword>
<sequence length="262" mass="28128">MLRSAESHHEALEASEESHHGAPEASADVTATDARPIRSLDSPSQASADREDRDKEMFLLAATVAQAVANHDRRPNFPDLPHAISAEGREMSNTLDSPRARSTSKTRFAIGAATAAALIGAACCAWAAAPVAVPKLEAMLPHAQPPPAGDNTALRGHPHAHDAKCKGGPLVVCQCLLKCSIFADRSDMCSSEHGESDKTRSLVHALMAETIERQEDACEGMACIMRCARDLRCADERVRNSCRIVRSLQMDHQATCDLACDE</sequence>
<name>A0A7S2KYE0_9DINO</name>
<keyword evidence="2" id="KW-0472">Membrane</keyword>
<feature type="compositionally biased region" description="Basic and acidic residues" evidence="1">
    <location>
        <begin position="1"/>
        <end position="22"/>
    </location>
</feature>
<evidence type="ECO:0000256" key="1">
    <source>
        <dbReference type="SAM" id="MobiDB-lite"/>
    </source>
</evidence>